<dbReference type="AlphaFoldDB" id="A0AAV4XG11"/>
<dbReference type="Proteomes" id="UP001054945">
    <property type="component" value="Unassembled WGS sequence"/>
</dbReference>
<organism evidence="1 2">
    <name type="scientific">Caerostris extrusa</name>
    <name type="common">Bark spider</name>
    <name type="synonym">Caerostris bankana</name>
    <dbReference type="NCBI Taxonomy" id="172846"/>
    <lineage>
        <taxon>Eukaryota</taxon>
        <taxon>Metazoa</taxon>
        <taxon>Ecdysozoa</taxon>
        <taxon>Arthropoda</taxon>
        <taxon>Chelicerata</taxon>
        <taxon>Arachnida</taxon>
        <taxon>Araneae</taxon>
        <taxon>Araneomorphae</taxon>
        <taxon>Entelegynae</taxon>
        <taxon>Araneoidea</taxon>
        <taxon>Araneidae</taxon>
        <taxon>Caerostris</taxon>
    </lineage>
</organism>
<accession>A0AAV4XG11</accession>
<reference evidence="1 2" key="1">
    <citation type="submission" date="2021-06" db="EMBL/GenBank/DDBJ databases">
        <title>Caerostris extrusa draft genome.</title>
        <authorList>
            <person name="Kono N."/>
            <person name="Arakawa K."/>
        </authorList>
    </citation>
    <scope>NUCLEOTIDE SEQUENCE [LARGE SCALE GENOMIC DNA]</scope>
</reference>
<protein>
    <submittedName>
        <fullName evidence="1">Uncharacterized protein</fullName>
    </submittedName>
</protein>
<proteinExistence type="predicted"/>
<sequence length="103" mass="12460">MGHESTVIERKKRIRFDLLISHFRFPDHVCWRLHLALSRKVFQRPSRDRYIKDGWGQKKKKKNKFGHPRKLQSLHLSTFLSSRRRTVSSNFFFFLDLQGKNGF</sequence>
<dbReference type="EMBL" id="BPLR01017680">
    <property type="protein sequence ID" value="GIY93598.1"/>
    <property type="molecule type" value="Genomic_DNA"/>
</dbReference>
<name>A0AAV4XG11_CAEEX</name>
<keyword evidence="2" id="KW-1185">Reference proteome</keyword>
<gene>
    <name evidence="1" type="ORF">CEXT_801621</name>
</gene>
<evidence type="ECO:0000313" key="2">
    <source>
        <dbReference type="Proteomes" id="UP001054945"/>
    </source>
</evidence>
<evidence type="ECO:0000313" key="1">
    <source>
        <dbReference type="EMBL" id="GIY93598.1"/>
    </source>
</evidence>
<comment type="caution">
    <text evidence="1">The sequence shown here is derived from an EMBL/GenBank/DDBJ whole genome shotgun (WGS) entry which is preliminary data.</text>
</comment>